<evidence type="ECO:0000256" key="8">
    <source>
        <dbReference type="ARBA" id="ARBA00022755"/>
    </source>
</evidence>
<name>M7SBX8_EUTLA</name>
<keyword evidence="11 15" id="KW-0460">Magnesium</keyword>
<dbReference type="Gene3D" id="3.30.420.10">
    <property type="entry name" value="Ribonuclease H-like superfamily/Ribonuclease H"/>
    <property type="match status" value="1"/>
</dbReference>
<protein>
    <recommendedName>
        <fullName evidence="15">Adenylosuccinate synthetase</fullName>
        <shortName evidence="15">AMPSase</shortName>
        <shortName evidence="15">AdSS</shortName>
        <ecNumber evidence="15">6.3.4.4</ecNumber>
    </recommendedName>
    <alternativeName>
        <fullName evidence="15">IMP--aspartate ligase</fullName>
    </alternativeName>
</protein>
<dbReference type="GO" id="GO:0005634">
    <property type="term" value="C:nucleus"/>
    <property type="evidence" value="ECO:0007669"/>
    <property type="project" value="UniProtKB-SubCell"/>
</dbReference>
<feature type="region of interest" description="Disordered" evidence="16">
    <location>
        <begin position="342"/>
        <end position="427"/>
    </location>
</feature>
<dbReference type="SMART" id="SM00479">
    <property type="entry name" value="EXOIII"/>
    <property type="match status" value="1"/>
</dbReference>
<comment type="subcellular location">
    <subcellularLocation>
        <location evidence="15">Cytoplasm</location>
    </subcellularLocation>
    <subcellularLocation>
        <location evidence="1">Nucleus</location>
    </subcellularLocation>
</comment>
<dbReference type="InterPro" id="IPR012337">
    <property type="entry name" value="RNaseH-like_sf"/>
</dbReference>
<comment type="subunit">
    <text evidence="15">Homodimer.</text>
</comment>
<feature type="compositionally biased region" description="Low complexity" evidence="16">
    <location>
        <begin position="344"/>
        <end position="357"/>
    </location>
</feature>
<dbReference type="UniPathway" id="UPA00075">
    <property type="reaction ID" value="UER00335"/>
</dbReference>
<keyword evidence="9" id="KW-0378">Hydrolase</keyword>
<dbReference type="InterPro" id="IPR037431">
    <property type="entry name" value="REX4_DEDDh_dom"/>
</dbReference>
<comment type="caution">
    <text evidence="15">Lacks conserved residue(s) required for the propagation of feature annotation.</text>
</comment>
<keyword evidence="8 15" id="KW-0658">Purine biosynthesis</keyword>
<dbReference type="EMBL" id="KB707181">
    <property type="protein sequence ID" value="EMR63704.1"/>
    <property type="molecule type" value="Genomic_DNA"/>
</dbReference>
<evidence type="ECO:0000256" key="3">
    <source>
        <dbReference type="ARBA" id="ARBA00022552"/>
    </source>
</evidence>
<keyword evidence="4 15" id="KW-0436">Ligase</keyword>
<dbReference type="InterPro" id="IPR042110">
    <property type="entry name" value="Adenylosuccinate_synth_dom2"/>
</dbReference>
<feature type="compositionally biased region" description="Low complexity" evidence="16">
    <location>
        <begin position="465"/>
        <end position="487"/>
    </location>
</feature>
<feature type="binding site" evidence="15">
    <location>
        <position position="190"/>
    </location>
    <ligand>
        <name>IMP</name>
        <dbReference type="ChEBI" id="CHEBI:58053"/>
    </ligand>
</feature>
<keyword evidence="12 15" id="KW-0342">GTP-binding</keyword>
<sequence length="725" mass="78616">MYSFARELSSGLVNPNCINLIGTGTIVHVPTFFEELQKLVEKGLTHAPERILISDRCHIITDLHVRVDGLEEQELGGRNIGTTKRGVGPTYTSQAARNGITISEMFNEETFERKLQILAAGYKKRYGDLLEYDVEDEIERFKTYRPEIANYVVDAVPLIADAQKKGTKILVEGAQALMLDVNFGTYPFVTSSNTGLGGIFTGLALNPRQIDHVIGVVKAYSTRRRLDMKLACQQVAREDGQNIFQMLLLHTNTDCSGWLDLVILKYSNVAVAYRDSLTGATLESFPADMDLLDRVEVVYHELEGWNKPTTSAKVYYDLPKQARAMAQELSSNWKKLQAKIQAESSVPASSSSSSSKPPAKKRKAEVGGAAALSDPKRQKVGRSAVGGARPQNKSSKESKSAPPRHNSKPTAGANNKMGVAQSSAVTRGTSATITPSLALWAEDNDISPEDLAEAYNLGVPATKNASSSSLSSSSLSLASRTATTTATLEKEDRTRTNEGLAPPDVVASLGRYVAIDCEMVGVGPEGRDSVLARVSMVDFHGRQVYDSLVRPREHVTDWRTAITGLTPRSMRDAREFEAVQREVADLLKGSDGSGGGGRIIVGHDVRHDLAVLELSHPPAQIRDTARFSGYRQYGHGPKPALRVLAREVLGVEIQGGHHSSLEDARVAMLLFRKKKPEFDVEHANKYGKMLARGGGGGGGSGDGGEDGGKAKAKKAQGKKKKKKKH</sequence>
<feature type="region of interest" description="Disordered" evidence="16">
    <location>
        <begin position="462"/>
        <end position="502"/>
    </location>
</feature>
<proteinExistence type="inferred from homology"/>
<dbReference type="InterPro" id="IPR036397">
    <property type="entry name" value="RNaseH_sf"/>
</dbReference>
<keyword evidence="3" id="KW-0698">rRNA processing</keyword>
<dbReference type="OrthoDB" id="8191639at2759"/>
<evidence type="ECO:0000256" key="4">
    <source>
        <dbReference type="ARBA" id="ARBA00022598"/>
    </source>
</evidence>
<dbReference type="EC" id="6.3.4.4" evidence="15"/>
<evidence type="ECO:0000256" key="10">
    <source>
        <dbReference type="ARBA" id="ARBA00022839"/>
    </source>
</evidence>
<comment type="similarity">
    <text evidence="15">Belongs to the adenylosuccinate synthetase family.</text>
</comment>
<feature type="binding site" evidence="15">
    <location>
        <position position="175"/>
    </location>
    <ligand>
        <name>IMP</name>
        <dbReference type="ChEBI" id="CHEBI:58053"/>
    </ligand>
</feature>
<evidence type="ECO:0000256" key="5">
    <source>
        <dbReference type="ARBA" id="ARBA00022722"/>
    </source>
</evidence>
<dbReference type="FunFam" id="1.10.300.10:FF:000001">
    <property type="entry name" value="Adenylosuccinate synthetase"/>
    <property type="match status" value="1"/>
</dbReference>
<dbReference type="InterPro" id="IPR042111">
    <property type="entry name" value="Adenylosuccinate_synth_dom3"/>
</dbReference>
<dbReference type="GO" id="GO:0044208">
    <property type="term" value="P:'de novo' AMP biosynthetic process"/>
    <property type="evidence" value="ECO:0007669"/>
    <property type="project" value="UniProtKB-UniRule"/>
</dbReference>
<evidence type="ECO:0000256" key="2">
    <source>
        <dbReference type="ARBA" id="ARBA00010489"/>
    </source>
</evidence>
<feature type="binding site" evidence="15">
    <location>
        <position position="83"/>
    </location>
    <ligand>
        <name>IMP</name>
        <dbReference type="ChEBI" id="CHEBI:58053"/>
    </ligand>
</feature>
<dbReference type="GO" id="GO:0046040">
    <property type="term" value="P:IMP metabolic process"/>
    <property type="evidence" value="ECO:0007669"/>
    <property type="project" value="TreeGrafter"/>
</dbReference>
<feature type="compositionally biased region" description="Basic residues" evidence="16">
    <location>
        <begin position="710"/>
        <end position="725"/>
    </location>
</feature>
<evidence type="ECO:0000313" key="19">
    <source>
        <dbReference type="Proteomes" id="UP000012174"/>
    </source>
</evidence>
<dbReference type="SMART" id="SM00788">
    <property type="entry name" value="Adenylsucc_synt"/>
    <property type="match status" value="1"/>
</dbReference>
<comment type="similarity">
    <text evidence="2">Belongs to the REXO4 family.</text>
</comment>
<evidence type="ECO:0000256" key="15">
    <source>
        <dbReference type="HAMAP-Rule" id="MF_03125"/>
    </source>
</evidence>
<dbReference type="KEGG" id="ela:UCREL1_9347"/>
<keyword evidence="19" id="KW-1185">Reference proteome</keyword>
<dbReference type="SUPFAM" id="SSF52540">
    <property type="entry name" value="P-loop containing nucleoside triphosphate hydrolases"/>
    <property type="match status" value="1"/>
</dbReference>
<feature type="compositionally biased region" description="Gly residues" evidence="16">
    <location>
        <begin position="692"/>
        <end position="702"/>
    </location>
</feature>
<dbReference type="GO" id="GO:0000287">
    <property type="term" value="F:magnesium ion binding"/>
    <property type="evidence" value="ECO:0007669"/>
    <property type="project" value="UniProtKB-UniRule"/>
</dbReference>
<feature type="binding site" evidence="15">
    <location>
        <position position="97"/>
    </location>
    <ligand>
        <name>IMP</name>
        <dbReference type="ChEBI" id="CHEBI:58053"/>
        <note>ligand shared between dimeric partners</note>
    </ligand>
</feature>
<organism evidence="18 19">
    <name type="scientific">Eutypa lata (strain UCR-EL1)</name>
    <name type="common">Grapevine dieback disease fungus</name>
    <name type="synonym">Eutypa armeniacae</name>
    <dbReference type="NCBI Taxonomy" id="1287681"/>
    <lineage>
        <taxon>Eukaryota</taxon>
        <taxon>Fungi</taxon>
        <taxon>Dikarya</taxon>
        <taxon>Ascomycota</taxon>
        <taxon>Pezizomycotina</taxon>
        <taxon>Sordariomycetes</taxon>
        <taxon>Xylariomycetidae</taxon>
        <taxon>Xylariales</taxon>
        <taxon>Diatrypaceae</taxon>
        <taxon>Eutypa</taxon>
    </lineage>
</organism>
<evidence type="ECO:0000256" key="14">
    <source>
        <dbReference type="ARBA" id="ARBA00025599"/>
    </source>
</evidence>
<keyword evidence="5" id="KW-0540">Nuclease</keyword>
<keyword evidence="13" id="KW-0539">Nucleus</keyword>
<keyword evidence="7 15" id="KW-0547">Nucleotide-binding</keyword>
<comment type="cofactor">
    <cofactor evidence="15">
        <name>Mg(2+)</name>
        <dbReference type="ChEBI" id="CHEBI:18420"/>
    </cofactor>
    <text evidence="15">Binds 1 Mg(2+) ion per subunit.</text>
</comment>
<keyword evidence="10" id="KW-0269">Exonuclease</keyword>
<dbReference type="InterPro" id="IPR013520">
    <property type="entry name" value="Ribonucl_H"/>
</dbReference>
<dbReference type="PANTHER" id="PTHR11846">
    <property type="entry name" value="ADENYLOSUCCINATE SYNTHETASE"/>
    <property type="match status" value="1"/>
</dbReference>
<comment type="catalytic activity">
    <reaction evidence="15">
        <text>IMP + L-aspartate + GTP = N(6)-(1,2-dicarboxyethyl)-AMP + GDP + phosphate + 2 H(+)</text>
        <dbReference type="Rhea" id="RHEA:15753"/>
        <dbReference type="ChEBI" id="CHEBI:15378"/>
        <dbReference type="ChEBI" id="CHEBI:29991"/>
        <dbReference type="ChEBI" id="CHEBI:37565"/>
        <dbReference type="ChEBI" id="CHEBI:43474"/>
        <dbReference type="ChEBI" id="CHEBI:57567"/>
        <dbReference type="ChEBI" id="CHEBI:58053"/>
        <dbReference type="ChEBI" id="CHEBI:58189"/>
        <dbReference type="EC" id="6.3.4.4"/>
    </reaction>
</comment>
<evidence type="ECO:0000256" key="7">
    <source>
        <dbReference type="ARBA" id="ARBA00022741"/>
    </source>
</evidence>
<dbReference type="Proteomes" id="UP000012174">
    <property type="component" value="Unassembled WGS sequence"/>
</dbReference>
<dbReference type="eggNOG" id="KOG1355">
    <property type="taxonomic scope" value="Eukaryota"/>
</dbReference>
<gene>
    <name evidence="18" type="ORF">UCREL1_9347</name>
</gene>
<dbReference type="GO" id="GO:0004019">
    <property type="term" value="F:adenylosuccinate synthase activity"/>
    <property type="evidence" value="ECO:0007669"/>
    <property type="project" value="UniProtKB-UniRule"/>
</dbReference>
<evidence type="ECO:0000256" key="13">
    <source>
        <dbReference type="ARBA" id="ARBA00023242"/>
    </source>
</evidence>
<evidence type="ECO:0000259" key="17">
    <source>
        <dbReference type="SMART" id="SM00479"/>
    </source>
</evidence>
<dbReference type="InterPro" id="IPR001114">
    <property type="entry name" value="Adenylosuccinate_synthetase"/>
</dbReference>
<dbReference type="PANTHER" id="PTHR11846:SF0">
    <property type="entry name" value="ADENYLOSUCCINATE SYNTHETASE"/>
    <property type="match status" value="1"/>
</dbReference>
<dbReference type="Pfam" id="PF00709">
    <property type="entry name" value="Adenylsucc_synt"/>
    <property type="match status" value="1"/>
</dbReference>
<dbReference type="InterPro" id="IPR042109">
    <property type="entry name" value="Adenylosuccinate_synth_dom1"/>
</dbReference>
<dbReference type="InterPro" id="IPR027417">
    <property type="entry name" value="P-loop_NTPase"/>
</dbReference>
<evidence type="ECO:0000313" key="18">
    <source>
        <dbReference type="EMBL" id="EMR63704.1"/>
    </source>
</evidence>
<dbReference type="GO" id="GO:0008408">
    <property type="term" value="F:3'-5' exonuclease activity"/>
    <property type="evidence" value="ECO:0007669"/>
    <property type="project" value="InterPro"/>
</dbReference>
<keyword evidence="6 15" id="KW-0479">Metal-binding</keyword>
<dbReference type="GO" id="GO:0003676">
    <property type="term" value="F:nucleic acid binding"/>
    <property type="evidence" value="ECO:0007669"/>
    <property type="project" value="InterPro"/>
</dbReference>
<dbReference type="FunFam" id="3.30.420.10:FF:000007">
    <property type="entry name" value="Interferon-stimulated exonuclease gene 20"/>
    <property type="match status" value="1"/>
</dbReference>
<dbReference type="eggNOG" id="KOG2249">
    <property type="taxonomic scope" value="Eukaryota"/>
</dbReference>
<dbReference type="HOGENOM" id="CLU_381736_0_0_1"/>
<dbReference type="HAMAP" id="MF_00011">
    <property type="entry name" value="Adenylosucc_synth"/>
    <property type="match status" value="1"/>
</dbReference>
<evidence type="ECO:0000256" key="1">
    <source>
        <dbReference type="ARBA" id="ARBA00004123"/>
    </source>
</evidence>
<evidence type="ECO:0000256" key="16">
    <source>
        <dbReference type="SAM" id="MobiDB-lite"/>
    </source>
</evidence>
<dbReference type="GO" id="GO:0005525">
    <property type="term" value="F:GTP binding"/>
    <property type="evidence" value="ECO:0007669"/>
    <property type="project" value="UniProtKB-UniRule"/>
</dbReference>
<feature type="region of interest" description="Disordered" evidence="16">
    <location>
        <begin position="688"/>
        <end position="725"/>
    </location>
</feature>
<dbReference type="GO" id="GO:0006364">
    <property type="term" value="P:rRNA processing"/>
    <property type="evidence" value="ECO:0007669"/>
    <property type="project" value="UniProtKB-KW"/>
</dbReference>
<dbReference type="AlphaFoldDB" id="M7SBX8"/>
<dbReference type="CDD" id="cd06144">
    <property type="entry name" value="REX4_like"/>
    <property type="match status" value="1"/>
</dbReference>
<evidence type="ECO:0000256" key="6">
    <source>
        <dbReference type="ARBA" id="ARBA00022723"/>
    </source>
</evidence>
<evidence type="ECO:0000256" key="11">
    <source>
        <dbReference type="ARBA" id="ARBA00022842"/>
    </source>
</evidence>
<dbReference type="Pfam" id="PF00929">
    <property type="entry name" value="RNase_T"/>
    <property type="match status" value="1"/>
</dbReference>
<dbReference type="Gene3D" id="1.10.300.10">
    <property type="entry name" value="Adenylosuccinate Synthetase, subunit A, domain 2"/>
    <property type="match status" value="1"/>
</dbReference>
<comment type="function">
    <text evidence="14">Exoribonuclease involved in ribosome biosynthesis. Involved in the processing of ITS1, the internal transcribed spacer localized between the 18S and 5.8S rRNAs.</text>
</comment>
<dbReference type="STRING" id="1287681.M7SBX8"/>
<accession>M7SBX8</accession>
<keyword evidence="15" id="KW-0963">Cytoplasm</keyword>
<dbReference type="GO" id="GO:0005737">
    <property type="term" value="C:cytoplasm"/>
    <property type="evidence" value="ECO:0007669"/>
    <property type="project" value="UniProtKB-SubCell"/>
</dbReference>
<feature type="domain" description="Exonuclease" evidence="17">
    <location>
        <begin position="511"/>
        <end position="680"/>
    </location>
</feature>
<reference evidence="19" key="1">
    <citation type="journal article" date="2013" name="Genome Announc.">
        <title>Draft genome sequence of the grapevine dieback fungus Eutypa lata UCR-EL1.</title>
        <authorList>
            <person name="Blanco-Ulate B."/>
            <person name="Rolshausen P.E."/>
            <person name="Cantu D."/>
        </authorList>
    </citation>
    <scope>NUCLEOTIDE SEQUENCE [LARGE SCALE GENOMIC DNA]</scope>
    <source>
        <strain evidence="19">UCR-EL1</strain>
    </source>
</reference>
<dbReference type="Gene3D" id="3.90.170.10">
    <property type="entry name" value="Adenylosuccinate Synthetase, subunit A, domain 3"/>
    <property type="match status" value="1"/>
</dbReference>
<evidence type="ECO:0000256" key="9">
    <source>
        <dbReference type="ARBA" id="ARBA00022801"/>
    </source>
</evidence>
<comment type="function">
    <text evidence="15">Plays an important role in the de novo pathway and in the salvage pathway of purine nucleotide biosynthesis. Catalyzes the first commited step in the biosynthesis of AMP from IMP.</text>
</comment>
<comment type="pathway">
    <text evidence="15">Purine metabolism; AMP biosynthesis via de novo pathway; AMP from IMP: step 1/2.</text>
</comment>
<dbReference type="SUPFAM" id="SSF53098">
    <property type="entry name" value="Ribonuclease H-like"/>
    <property type="match status" value="1"/>
</dbReference>
<dbReference type="Gene3D" id="3.40.440.10">
    <property type="entry name" value="Adenylosuccinate Synthetase, subunit A, domain 1"/>
    <property type="match status" value="1"/>
</dbReference>
<evidence type="ECO:0000256" key="12">
    <source>
        <dbReference type="ARBA" id="ARBA00023134"/>
    </source>
</evidence>